<dbReference type="PANTHER" id="PTHR42840:SF3">
    <property type="entry name" value="BINDING ROSSMANN FOLD OXIDOREDUCTASE, PUTATIVE (AFU_ORTHOLOGUE AFUA_2G10240)-RELATED"/>
    <property type="match status" value="1"/>
</dbReference>
<dbReference type="Proteomes" id="UP000233375">
    <property type="component" value="Unassembled WGS sequence"/>
</dbReference>
<feature type="domain" description="GFO/IDH/MocA-like oxidoreductase" evidence="4">
    <location>
        <begin position="133"/>
        <end position="253"/>
    </location>
</feature>
<dbReference type="RefSeq" id="WP_101176206.1">
    <property type="nucleotide sequence ID" value="NZ_PISE01000011.1"/>
</dbReference>
<comment type="similarity">
    <text evidence="1">Belongs to the Gfo/Idh/MocA family.</text>
</comment>
<keyword evidence="2" id="KW-0560">Oxidoreductase</keyword>
<dbReference type="EMBL" id="PISE01000011">
    <property type="protein sequence ID" value="PKG24737.1"/>
    <property type="molecule type" value="Genomic_DNA"/>
</dbReference>
<dbReference type="Pfam" id="PF22725">
    <property type="entry name" value="GFO_IDH_MocA_C3"/>
    <property type="match status" value="1"/>
</dbReference>
<evidence type="ECO:0000259" key="3">
    <source>
        <dbReference type="Pfam" id="PF01408"/>
    </source>
</evidence>
<sequence>MKQLKVGLLGAGRMGAFHGETIAKRIPNASLCAIADPFPGAAEKLAEKLGLTIKTYINSGEMMEDPNIDAVIIASPAKTHANNVIAAAKNGKAVFCEKPMAVTLEEADEVLQVVKEMNVPLQVGFNRRFAKGFRKAHDEIVAGSIGTPQLLRSLTRDPKLGDPSPIPQWNIFLETLIHDFDALLYFNPHAKPVEVFAAADALVRPDFKEKGFLDTAVVTIKFDNGAIATAEANFQAVYGYDVRGEIFGSEGMLQVGDVRESNMIRYTKTGISMDTCRYDQDLLYDAYIEELTSFVDSVLNDKPTYATGEDARAALLIALASIESYKTNRPVKVKDGVLHLV</sequence>
<feature type="domain" description="Gfo/Idh/MocA-like oxidoreductase N-terminal" evidence="3">
    <location>
        <begin position="4"/>
        <end position="125"/>
    </location>
</feature>
<evidence type="ECO:0000259" key="4">
    <source>
        <dbReference type="Pfam" id="PF22725"/>
    </source>
</evidence>
<name>A0A2N0Z5G9_9BACI</name>
<evidence type="ECO:0000313" key="6">
    <source>
        <dbReference type="Proteomes" id="UP000233375"/>
    </source>
</evidence>
<keyword evidence="6" id="KW-1185">Reference proteome</keyword>
<dbReference type="OrthoDB" id="9815825at2"/>
<dbReference type="GO" id="GO:0000166">
    <property type="term" value="F:nucleotide binding"/>
    <property type="evidence" value="ECO:0007669"/>
    <property type="project" value="InterPro"/>
</dbReference>
<dbReference type="PANTHER" id="PTHR42840">
    <property type="entry name" value="NAD(P)-BINDING ROSSMANN-FOLD SUPERFAMILY PROTEIN-RELATED"/>
    <property type="match status" value="1"/>
</dbReference>
<organism evidence="5 6">
    <name type="scientific">Niallia nealsonii</name>
    <dbReference type="NCBI Taxonomy" id="115979"/>
    <lineage>
        <taxon>Bacteria</taxon>
        <taxon>Bacillati</taxon>
        <taxon>Bacillota</taxon>
        <taxon>Bacilli</taxon>
        <taxon>Bacillales</taxon>
        <taxon>Bacillaceae</taxon>
        <taxon>Niallia</taxon>
    </lineage>
</organism>
<dbReference type="InterPro" id="IPR000683">
    <property type="entry name" value="Gfo/Idh/MocA-like_OxRdtase_N"/>
</dbReference>
<dbReference type="AlphaFoldDB" id="A0A2N0Z5G9"/>
<dbReference type="SUPFAM" id="SSF51735">
    <property type="entry name" value="NAD(P)-binding Rossmann-fold domains"/>
    <property type="match status" value="1"/>
</dbReference>
<accession>A0A2N0Z5G9</accession>
<protein>
    <submittedName>
        <fullName evidence="5">Dehydrogenase</fullName>
    </submittedName>
</protein>
<dbReference type="InterPro" id="IPR055170">
    <property type="entry name" value="GFO_IDH_MocA-like_dom"/>
</dbReference>
<evidence type="ECO:0000256" key="2">
    <source>
        <dbReference type="ARBA" id="ARBA00023002"/>
    </source>
</evidence>
<reference evidence="5 6" key="1">
    <citation type="journal article" date="2003" name="Int. J. Syst. Evol. Microbiol.">
        <title>Bacillus nealsonii sp. nov., isolated from a spacecraft-assembly facility, whose spores are gamma-radiation resistant.</title>
        <authorList>
            <person name="Venkateswaran K."/>
            <person name="Kempf M."/>
            <person name="Chen F."/>
            <person name="Satomi M."/>
            <person name="Nicholson W."/>
            <person name="Kern R."/>
        </authorList>
    </citation>
    <scope>NUCLEOTIDE SEQUENCE [LARGE SCALE GENOMIC DNA]</scope>
    <source>
        <strain evidence="5 6">FO-92</strain>
    </source>
</reference>
<dbReference type="SUPFAM" id="SSF55347">
    <property type="entry name" value="Glyceraldehyde-3-phosphate dehydrogenase-like, C-terminal domain"/>
    <property type="match status" value="1"/>
</dbReference>
<evidence type="ECO:0000256" key="1">
    <source>
        <dbReference type="ARBA" id="ARBA00010928"/>
    </source>
</evidence>
<proteinExistence type="inferred from homology"/>
<dbReference type="GO" id="GO:0016491">
    <property type="term" value="F:oxidoreductase activity"/>
    <property type="evidence" value="ECO:0007669"/>
    <property type="project" value="UniProtKB-KW"/>
</dbReference>
<dbReference type="Pfam" id="PF01408">
    <property type="entry name" value="GFO_IDH_MocA"/>
    <property type="match status" value="1"/>
</dbReference>
<dbReference type="InterPro" id="IPR036291">
    <property type="entry name" value="NAD(P)-bd_dom_sf"/>
</dbReference>
<comment type="caution">
    <text evidence="5">The sequence shown here is derived from an EMBL/GenBank/DDBJ whole genome shotgun (WGS) entry which is preliminary data.</text>
</comment>
<dbReference type="Gene3D" id="3.30.360.10">
    <property type="entry name" value="Dihydrodipicolinate Reductase, domain 2"/>
    <property type="match status" value="1"/>
</dbReference>
<dbReference type="Gene3D" id="3.40.50.720">
    <property type="entry name" value="NAD(P)-binding Rossmann-like Domain"/>
    <property type="match status" value="1"/>
</dbReference>
<evidence type="ECO:0000313" key="5">
    <source>
        <dbReference type="EMBL" id="PKG24737.1"/>
    </source>
</evidence>
<gene>
    <name evidence="5" type="ORF">CWS01_05670</name>
</gene>